<protein>
    <submittedName>
        <fullName evidence="1">Uncharacterized protein</fullName>
    </submittedName>
</protein>
<accession>A0A7K3R244</accession>
<organism evidence="1 2">
    <name type="scientific">Streptomyces bauhiniae</name>
    <dbReference type="NCBI Taxonomy" id="2340725"/>
    <lineage>
        <taxon>Bacteria</taxon>
        <taxon>Bacillati</taxon>
        <taxon>Actinomycetota</taxon>
        <taxon>Actinomycetes</taxon>
        <taxon>Kitasatosporales</taxon>
        <taxon>Streptomycetaceae</taxon>
        <taxon>Streptomyces</taxon>
    </lineage>
</organism>
<gene>
    <name evidence="1" type="ORF">G3I21_31925</name>
</gene>
<name>A0A7K3R244_9ACTN</name>
<comment type="caution">
    <text evidence="1">The sequence shown here is derived from an EMBL/GenBank/DDBJ whole genome shotgun (WGS) entry which is preliminary data.</text>
</comment>
<dbReference type="AlphaFoldDB" id="A0A7K3R244"/>
<dbReference type="RefSeq" id="WP_164195794.1">
    <property type="nucleotide sequence ID" value="NZ_JAAGMR010000356.1"/>
</dbReference>
<dbReference type="EMBL" id="JAAGMR010000356">
    <property type="protein sequence ID" value="NEB96237.1"/>
    <property type="molecule type" value="Genomic_DNA"/>
</dbReference>
<sequence length="154" mass="17323">MRDTTCDLVGIDPDEAKLDQYAQRIRNHVQPYLSGLTFTVLNSADATRRALVVDLPAGPMAPHLVDGTAARAKHQQAAAAPNRYRDHTAWMAEHQLERAYGDRATRAAHSNEALQQLLDHVRQTVTLRHRESSAWSHAPWRCRFNVLQPHSVSC</sequence>
<evidence type="ECO:0000313" key="1">
    <source>
        <dbReference type="EMBL" id="NEB96237.1"/>
    </source>
</evidence>
<proteinExistence type="predicted"/>
<dbReference type="Proteomes" id="UP000470520">
    <property type="component" value="Unassembled WGS sequence"/>
</dbReference>
<reference evidence="1 2" key="1">
    <citation type="submission" date="2020-01" db="EMBL/GenBank/DDBJ databases">
        <title>Insect and environment-associated Actinomycetes.</title>
        <authorList>
            <person name="Currrie C."/>
            <person name="Chevrette M."/>
            <person name="Carlson C."/>
            <person name="Stubbendieck R."/>
            <person name="Wendt-Pienkowski E."/>
        </authorList>
    </citation>
    <scope>NUCLEOTIDE SEQUENCE [LARGE SCALE GENOMIC DNA]</scope>
    <source>
        <strain evidence="1 2">SID7754</strain>
    </source>
</reference>
<evidence type="ECO:0000313" key="2">
    <source>
        <dbReference type="Proteomes" id="UP000470520"/>
    </source>
</evidence>